<dbReference type="EMBL" id="QZJF01000017">
    <property type="protein sequence ID" value="RJR26898.1"/>
    <property type="molecule type" value="Genomic_DNA"/>
</dbReference>
<protein>
    <submittedName>
        <fullName evidence="1">Uncharacterized protein</fullName>
    </submittedName>
</protein>
<evidence type="ECO:0000313" key="1">
    <source>
        <dbReference type="EMBL" id="RJR26898.1"/>
    </source>
</evidence>
<name>A0A3A4ZCS9_UNCKA</name>
<dbReference type="AlphaFoldDB" id="A0A3A4ZCS9"/>
<sequence>MKEFIVLAALTTLTLAVLFLNSLGDFSREKYLNEKVLEMSVPIDVKIDTEFLKNLEPANE</sequence>
<reference evidence="1 2" key="1">
    <citation type="journal article" date="2017" name="ISME J.">
        <title>Energy and carbon metabolisms in a deep terrestrial subsurface fluid microbial community.</title>
        <authorList>
            <person name="Momper L."/>
            <person name="Jungbluth S.P."/>
            <person name="Lee M.D."/>
            <person name="Amend J.P."/>
        </authorList>
    </citation>
    <scope>NUCLEOTIDE SEQUENCE [LARGE SCALE GENOMIC DNA]</scope>
    <source>
        <strain evidence="1">SURF_46</strain>
    </source>
</reference>
<comment type="caution">
    <text evidence="1">The sequence shown here is derived from an EMBL/GenBank/DDBJ whole genome shotgun (WGS) entry which is preliminary data.</text>
</comment>
<gene>
    <name evidence="1" type="ORF">C4561_03930</name>
</gene>
<accession>A0A3A4ZCS9</accession>
<evidence type="ECO:0000313" key="2">
    <source>
        <dbReference type="Proteomes" id="UP000265540"/>
    </source>
</evidence>
<dbReference type="Proteomes" id="UP000265540">
    <property type="component" value="Unassembled WGS sequence"/>
</dbReference>
<organism evidence="1 2">
    <name type="scientific">candidate division WWE3 bacterium</name>
    <dbReference type="NCBI Taxonomy" id="2053526"/>
    <lineage>
        <taxon>Bacteria</taxon>
        <taxon>Katanobacteria</taxon>
    </lineage>
</organism>
<proteinExistence type="predicted"/>